<gene>
    <name evidence="1" type="ORF">BDV96DRAFT_655510</name>
</gene>
<name>A0A6A5YEM5_9PLEO</name>
<sequence length="575" mass="65949">MFRSFFSERNDASPKEVASSLEKKSWLMPRYPSDAVIKTIQSMRQHLNAKLIGVLNTFPLAAQRLKVQSSQSHCLPVKLLVGYKELLPVFALQPKSPNKPCYILLYVEGKDGMDLAVDEASGWNPIPPFSFLKRDDDLADLANVFASLVQYFIAGMGYDNESILRKDWMKGIIMALAWVDASKKFREHHTLFQANRIAALASPLNREYRSEIPANITALRQTQSSSAGVSKFQQSFLARSLTANGISEKKLEDLKTFVGSKWFAHDTAPILAQQQLFPKALPDIIKIGTMTYPMVTHPIFGFLFPNSKLDGEPQIQFHELTQAGQHSQMLAFNQYKRIDCILPFSHVWTEKQLCALVKYFYLEAHARGAIVDPQIPLSHDFRHQLRQAMLKIWDATHDTVPEEARKRDVSEIGWDSTSRENHSEEEHVKQAKGCKVKRCRWEKSYNDSEFTYDSRIPPTELLNSVTGSLSRSLSRKLREDKIKKLDNVQLDTFFDEDTPVDDNDMDWLKDWEPSVDAEARTLPPTVKKVHKKAVHLQKLKRQTLERRESIRQDVKAMSREDVERTVMKLAWEGLE</sequence>
<evidence type="ECO:0000313" key="2">
    <source>
        <dbReference type="Proteomes" id="UP000799770"/>
    </source>
</evidence>
<reference evidence="1" key="1">
    <citation type="journal article" date="2020" name="Stud. Mycol.">
        <title>101 Dothideomycetes genomes: a test case for predicting lifestyles and emergence of pathogens.</title>
        <authorList>
            <person name="Haridas S."/>
            <person name="Albert R."/>
            <person name="Binder M."/>
            <person name="Bloem J."/>
            <person name="Labutti K."/>
            <person name="Salamov A."/>
            <person name="Andreopoulos B."/>
            <person name="Baker S."/>
            <person name="Barry K."/>
            <person name="Bills G."/>
            <person name="Bluhm B."/>
            <person name="Cannon C."/>
            <person name="Castanera R."/>
            <person name="Culley D."/>
            <person name="Daum C."/>
            <person name="Ezra D."/>
            <person name="Gonzalez J."/>
            <person name="Henrissat B."/>
            <person name="Kuo A."/>
            <person name="Liang C."/>
            <person name="Lipzen A."/>
            <person name="Lutzoni F."/>
            <person name="Magnuson J."/>
            <person name="Mondo S."/>
            <person name="Nolan M."/>
            <person name="Ohm R."/>
            <person name="Pangilinan J."/>
            <person name="Park H.-J."/>
            <person name="Ramirez L."/>
            <person name="Alfaro M."/>
            <person name="Sun H."/>
            <person name="Tritt A."/>
            <person name="Yoshinaga Y."/>
            <person name="Zwiers L.-H."/>
            <person name="Turgeon B."/>
            <person name="Goodwin S."/>
            <person name="Spatafora J."/>
            <person name="Crous P."/>
            <person name="Grigoriev I."/>
        </authorList>
    </citation>
    <scope>NUCLEOTIDE SEQUENCE</scope>
    <source>
        <strain evidence="1">CBS 627.86</strain>
    </source>
</reference>
<evidence type="ECO:0000313" key="1">
    <source>
        <dbReference type="EMBL" id="KAF2105566.1"/>
    </source>
</evidence>
<dbReference type="Proteomes" id="UP000799770">
    <property type="component" value="Unassembled WGS sequence"/>
</dbReference>
<dbReference type="EMBL" id="ML977377">
    <property type="protein sequence ID" value="KAF2105566.1"/>
    <property type="molecule type" value="Genomic_DNA"/>
</dbReference>
<organism evidence="1 2">
    <name type="scientific">Lophiotrema nucula</name>
    <dbReference type="NCBI Taxonomy" id="690887"/>
    <lineage>
        <taxon>Eukaryota</taxon>
        <taxon>Fungi</taxon>
        <taxon>Dikarya</taxon>
        <taxon>Ascomycota</taxon>
        <taxon>Pezizomycotina</taxon>
        <taxon>Dothideomycetes</taxon>
        <taxon>Pleosporomycetidae</taxon>
        <taxon>Pleosporales</taxon>
        <taxon>Lophiotremataceae</taxon>
        <taxon>Lophiotrema</taxon>
    </lineage>
</organism>
<accession>A0A6A5YEM5</accession>
<proteinExistence type="predicted"/>
<protein>
    <submittedName>
        <fullName evidence="1">Uncharacterized protein</fullName>
    </submittedName>
</protein>
<keyword evidence="2" id="KW-1185">Reference proteome</keyword>
<dbReference type="AlphaFoldDB" id="A0A6A5YEM5"/>